<dbReference type="RefSeq" id="WP_164033223.1">
    <property type="nucleotide sequence ID" value="NZ_JAABOQ010000006.1"/>
</dbReference>
<sequence>MKRYLKIKSTVSIVILITTISCSTQPKSIDYGSDSCHYCKMTIVDKIHAAELVTKKGKVFKFDAAECMVNHINEIDKNTIDKLLTNHHDTPEELIPVTSSTFLISQQLPSPMGAFLTAFDDRSSAEQVWKNVGGDLYSWEELQDHLKK</sequence>
<dbReference type="PROSITE" id="PS51257">
    <property type="entry name" value="PROKAR_LIPOPROTEIN"/>
    <property type="match status" value="1"/>
</dbReference>
<dbReference type="Proteomes" id="UP000474296">
    <property type="component" value="Unassembled WGS sequence"/>
</dbReference>
<dbReference type="InterPro" id="IPR008719">
    <property type="entry name" value="N2O_reductase_NosL"/>
</dbReference>
<dbReference type="SUPFAM" id="SSF160387">
    <property type="entry name" value="NosL/MerB-like"/>
    <property type="match status" value="1"/>
</dbReference>
<dbReference type="Pfam" id="PF05573">
    <property type="entry name" value="NosL"/>
    <property type="match status" value="1"/>
</dbReference>
<proteinExistence type="predicted"/>
<comment type="caution">
    <text evidence="1">The sequence shown here is derived from an EMBL/GenBank/DDBJ whole genome shotgun (WGS) entry which is preliminary data.</text>
</comment>
<evidence type="ECO:0008006" key="3">
    <source>
        <dbReference type="Google" id="ProtNLM"/>
    </source>
</evidence>
<dbReference type="PANTHER" id="PTHR41247:SF1">
    <property type="entry name" value="HTH-TYPE TRANSCRIPTIONAL REPRESSOR YCNK"/>
    <property type="match status" value="1"/>
</dbReference>
<reference evidence="1 2" key="1">
    <citation type="submission" date="2020-01" db="EMBL/GenBank/DDBJ databases">
        <title>Spongiivirga citrea KCTC 32990T.</title>
        <authorList>
            <person name="Wang G."/>
        </authorList>
    </citation>
    <scope>NUCLEOTIDE SEQUENCE [LARGE SCALE GENOMIC DNA]</scope>
    <source>
        <strain evidence="1 2">KCTC 32990</strain>
    </source>
</reference>
<protein>
    <recommendedName>
        <fullName evidence="3">Copper chaperone NosL</fullName>
    </recommendedName>
</protein>
<evidence type="ECO:0000313" key="2">
    <source>
        <dbReference type="Proteomes" id="UP000474296"/>
    </source>
</evidence>
<gene>
    <name evidence="1" type="ORF">GWK10_15065</name>
</gene>
<dbReference type="PANTHER" id="PTHR41247">
    <property type="entry name" value="HTH-TYPE TRANSCRIPTIONAL REPRESSOR YCNK"/>
    <property type="match status" value="1"/>
</dbReference>
<organism evidence="1 2">
    <name type="scientific">Spongiivirga citrea</name>
    <dbReference type="NCBI Taxonomy" id="1481457"/>
    <lineage>
        <taxon>Bacteria</taxon>
        <taxon>Pseudomonadati</taxon>
        <taxon>Bacteroidota</taxon>
        <taxon>Flavobacteriia</taxon>
        <taxon>Flavobacteriales</taxon>
        <taxon>Flavobacteriaceae</taxon>
        <taxon>Spongiivirga</taxon>
    </lineage>
</organism>
<name>A0A6M0CKV4_9FLAO</name>
<keyword evidence="2" id="KW-1185">Reference proteome</keyword>
<dbReference type="EMBL" id="JAABOQ010000006">
    <property type="protein sequence ID" value="NER18538.1"/>
    <property type="molecule type" value="Genomic_DNA"/>
</dbReference>
<evidence type="ECO:0000313" key="1">
    <source>
        <dbReference type="EMBL" id="NER18538.1"/>
    </source>
</evidence>
<dbReference type="AlphaFoldDB" id="A0A6M0CKV4"/>
<accession>A0A6M0CKV4</accession>